<keyword evidence="3" id="KW-1185">Reference proteome</keyword>
<keyword evidence="1" id="KW-0472">Membrane</keyword>
<evidence type="ECO:0000313" key="2">
    <source>
        <dbReference type="EMBL" id="MCY1719633.1"/>
    </source>
</evidence>
<comment type="caution">
    <text evidence="2">The sequence shown here is derived from an EMBL/GenBank/DDBJ whole genome shotgun (WGS) entry which is preliminary data.</text>
</comment>
<keyword evidence="1" id="KW-1133">Transmembrane helix</keyword>
<feature type="transmembrane region" description="Helical" evidence="1">
    <location>
        <begin position="67"/>
        <end position="89"/>
    </location>
</feature>
<dbReference type="Proteomes" id="UP001145087">
    <property type="component" value="Unassembled WGS sequence"/>
</dbReference>
<proteinExistence type="predicted"/>
<gene>
    <name evidence="2" type="ORF">OU798_04730</name>
</gene>
<dbReference type="RefSeq" id="WP_343331971.1">
    <property type="nucleotide sequence ID" value="NZ_JAPOHD010000009.1"/>
</dbReference>
<organism evidence="2 3">
    <name type="scientific">Draconibacterium aestuarii</name>
    <dbReference type="NCBI Taxonomy" id="2998507"/>
    <lineage>
        <taxon>Bacteria</taxon>
        <taxon>Pseudomonadati</taxon>
        <taxon>Bacteroidota</taxon>
        <taxon>Bacteroidia</taxon>
        <taxon>Marinilabiliales</taxon>
        <taxon>Prolixibacteraceae</taxon>
        <taxon>Draconibacterium</taxon>
    </lineage>
</organism>
<dbReference type="EMBL" id="JAPOHD010000009">
    <property type="protein sequence ID" value="MCY1719633.1"/>
    <property type="molecule type" value="Genomic_DNA"/>
</dbReference>
<feature type="transmembrane region" description="Helical" evidence="1">
    <location>
        <begin position="43"/>
        <end position="60"/>
    </location>
</feature>
<feature type="transmembrane region" description="Helical" evidence="1">
    <location>
        <begin position="12"/>
        <end position="31"/>
    </location>
</feature>
<reference evidence="2" key="1">
    <citation type="submission" date="2022-11" db="EMBL/GenBank/DDBJ databases">
        <title>Marilongibacter aestuarii gen. nov., sp. nov., isolated from tidal flat sediment.</title>
        <authorList>
            <person name="Jiayan W."/>
        </authorList>
    </citation>
    <scope>NUCLEOTIDE SEQUENCE</scope>
    <source>
        <strain evidence="2">Z1-6</strain>
    </source>
</reference>
<accession>A0A9X3FBP3</accession>
<dbReference type="AlphaFoldDB" id="A0A9X3FBP3"/>
<keyword evidence="1" id="KW-0812">Transmembrane</keyword>
<sequence length="96" mass="10580">MGKVKFKPKSNLGKWSIGLFIVSPILFYISINVPPLIEDPLTSGGIIYGSAFVCGIIGILRKKDYSVLVILSSVTGLFILLFVLQQAFFPNLIDFK</sequence>
<evidence type="ECO:0000256" key="1">
    <source>
        <dbReference type="SAM" id="Phobius"/>
    </source>
</evidence>
<protein>
    <submittedName>
        <fullName evidence="2">Uncharacterized protein</fullName>
    </submittedName>
</protein>
<evidence type="ECO:0000313" key="3">
    <source>
        <dbReference type="Proteomes" id="UP001145087"/>
    </source>
</evidence>
<name>A0A9X3FBP3_9BACT</name>